<gene>
    <name evidence="4" type="ORF">B296_00001257</name>
</gene>
<dbReference type="Proteomes" id="UP000287651">
    <property type="component" value="Unassembled WGS sequence"/>
</dbReference>
<comment type="similarity">
    <text evidence="1 2">Belongs to the glycosyl hydrolase 1 family.</text>
</comment>
<reference evidence="4 5" key="1">
    <citation type="journal article" date="2014" name="Agronomy (Basel)">
        <title>A Draft Genome Sequence for Ensete ventricosum, the Drought-Tolerant Tree Against Hunger.</title>
        <authorList>
            <person name="Harrison J."/>
            <person name="Moore K.A."/>
            <person name="Paszkiewicz K."/>
            <person name="Jones T."/>
            <person name="Grant M."/>
            <person name="Ambacheew D."/>
            <person name="Muzemil S."/>
            <person name="Studholme D.J."/>
        </authorList>
    </citation>
    <scope>NUCLEOTIDE SEQUENCE [LARGE SCALE GENOMIC DNA]</scope>
</reference>
<dbReference type="Gene3D" id="3.20.20.80">
    <property type="entry name" value="Glycosidases"/>
    <property type="match status" value="2"/>
</dbReference>
<keyword evidence="3" id="KW-0472">Membrane</keyword>
<sequence length="185" mass="20591">MASFLLGGATLDEDNPAANPKLSSSSTANLPYIKVFYIIHHQTMSKMCFIHCSSFYLSCVFLLLFLLSTINPCSAARAYQLNRDAFPEGFVFGTAASAYQVEGMALKGGRGPSIWDPFVRIPGIMQSFFFSRFLHPLTYGYYPKSIQEIVKDRLPKFTADQVKIVKVDRDGVPIGSQVRSCLCFC</sequence>
<dbReference type="GO" id="GO:0008422">
    <property type="term" value="F:beta-glucosidase activity"/>
    <property type="evidence" value="ECO:0007669"/>
    <property type="project" value="TreeGrafter"/>
</dbReference>
<dbReference type="SUPFAM" id="SSF51445">
    <property type="entry name" value="(Trans)glycosidases"/>
    <property type="match status" value="2"/>
</dbReference>
<dbReference type="PANTHER" id="PTHR10353:SF28">
    <property type="entry name" value="BETA-GLUCOSIDASE 44"/>
    <property type="match status" value="1"/>
</dbReference>
<comment type="caution">
    <text evidence="4">The sequence shown here is derived from an EMBL/GenBank/DDBJ whole genome shotgun (WGS) entry which is preliminary data.</text>
</comment>
<evidence type="ECO:0000256" key="1">
    <source>
        <dbReference type="ARBA" id="ARBA00010838"/>
    </source>
</evidence>
<dbReference type="Pfam" id="PF00232">
    <property type="entry name" value="Glyco_hydro_1"/>
    <property type="match status" value="1"/>
</dbReference>
<evidence type="ECO:0000256" key="3">
    <source>
        <dbReference type="SAM" id="Phobius"/>
    </source>
</evidence>
<evidence type="ECO:0000256" key="2">
    <source>
        <dbReference type="RuleBase" id="RU003690"/>
    </source>
</evidence>
<dbReference type="EMBL" id="AMZH03000114">
    <property type="protein sequence ID" value="RRT85449.1"/>
    <property type="molecule type" value="Genomic_DNA"/>
</dbReference>
<proteinExistence type="inferred from homology"/>
<organism evidence="4 5">
    <name type="scientific">Ensete ventricosum</name>
    <name type="common">Abyssinian banana</name>
    <name type="synonym">Musa ensete</name>
    <dbReference type="NCBI Taxonomy" id="4639"/>
    <lineage>
        <taxon>Eukaryota</taxon>
        <taxon>Viridiplantae</taxon>
        <taxon>Streptophyta</taxon>
        <taxon>Embryophyta</taxon>
        <taxon>Tracheophyta</taxon>
        <taxon>Spermatophyta</taxon>
        <taxon>Magnoliopsida</taxon>
        <taxon>Liliopsida</taxon>
        <taxon>Zingiberales</taxon>
        <taxon>Musaceae</taxon>
        <taxon>Ensete</taxon>
    </lineage>
</organism>
<dbReference type="GO" id="GO:0005975">
    <property type="term" value="P:carbohydrate metabolic process"/>
    <property type="evidence" value="ECO:0007669"/>
    <property type="project" value="InterPro"/>
</dbReference>
<accession>A0A427BAF2</accession>
<name>A0A427BAF2_ENSVE</name>
<dbReference type="InterPro" id="IPR001360">
    <property type="entry name" value="Glyco_hydro_1"/>
</dbReference>
<keyword evidence="3" id="KW-1133">Transmembrane helix</keyword>
<dbReference type="InterPro" id="IPR017853">
    <property type="entry name" value="GH"/>
</dbReference>
<evidence type="ECO:0008006" key="6">
    <source>
        <dbReference type="Google" id="ProtNLM"/>
    </source>
</evidence>
<keyword evidence="3" id="KW-0812">Transmembrane</keyword>
<protein>
    <recommendedName>
        <fullName evidence="6">Beta-glucosidase</fullName>
    </recommendedName>
</protein>
<feature type="transmembrane region" description="Helical" evidence="3">
    <location>
        <begin position="48"/>
        <end position="67"/>
    </location>
</feature>
<evidence type="ECO:0000313" key="4">
    <source>
        <dbReference type="EMBL" id="RRT85449.1"/>
    </source>
</evidence>
<evidence type="ECO:0000313" key="5">
    <source>
        <dbReference type="Proteomes" id="UP000287651"/>
    </source>
</evidence>
<dbReference type="PANTHER" id="PTHR10353">
    <property type="entry name" value="GLYCOSYL HYDROLASE"/>
    <property type="match status" value="1"/>
</dbReference>
<dbReference type="AlphaFoldDB" id="A0A427BAF2"/>